<keyword evidence="2" id="KW-1185">Reference proteome</keyword>
<dbReference type="InParanoid" id="V4SVL9"/>
<organism evidence="1 2">
    <name type="scientific">Citrus clementina</name>
    <name type="common">Clementine</name>
    <name type="synonym">Citrus deliciosa x Citrus sinensis</name>
    <dbReference type="NCBI Taxonomy" id="85681"/>
    <lineage>
        <taxon>Eukaryota</taxon>
        <taxon>Viridiplantae</taxon>
        <taxon>Streptophyta</taxon>
        <taxon>Embryophyta</taxon>
        <taxon>Tracheophyta</taxon>
        <taxon>Spermatophyta</taxon>
        <taxon>Magnoliopsida</taxon>
        <taxon>eudicotyledons</taxon>
        <taxon>Gunneridae</taxon>
        <taxon>Pentapetalae</taxon>
        <taxon>rosids</taxon>
        <taxon>malvids</taxon>
        <taxon>Sapindales</taxon>
        <taxon>Rutaceae</taxon>
        <taxon>Aurantioideae</taxon>
        <taxon>Citrus</taxon>
    </lineage>
</organism>
<dbReference type="KEGG" id="cic:CICLE_v10002873mg"/>
<dbReference type="Gramene" id="ESR44817">
    <property type="protein sequence ID" value="ESR44817"/>
    <property type="gene ID" value="CICLE_v10002873mg"/>
</dbReference>
<evidence type="ECO:0000313" key="2">
    <source>
        <dbReference type="Proteomes" id="UP000030687"/>
    </source>
</evidence>
<sequence length="118" mass="13677">MQHQIKGTASLNQNRNENLYERQVKTAIEDSVFTIVVHRAYGAYDDRRLCLNDRGLQCLHDRRTQSIRSLRRSETVLTIGACVEQNDQRQTPIEDSVFTIVVHRAYVTESLRRSETVS</sequence>
<dbReference type="AlphaFoldDB" id="V4SVL9"/>
<name>V4SVL9_CITCL</name>
<dbReference type="EMBL" id="KI536799">
    <property type="protein sequence ID" value="ESR44817.1"/>
    <property type="molecule type" value="Genomic_DNA"/>
</dbReference>
<reference evidence="1 2" key="1">
    <citation type="submission" date="2013-10" db="EMBL/GenBank/DDBJ databases">
        <authorList>
            <consortium name="International Citrus Genome Consortium"/>
            <person name="Jenkins J."/>
            <person name="Schmutz J."/>
            <person name="Prochnik S."/>
            <person name="Rokhsar D."/>
            <person name="Gmitter F."/>
            <person name="Ollitrault P."/>
            <person name="Machado M."/>
            <person name="Talon M."/>
            <person name="Wincker P."/>
            <person name="Jaillon O."/>
            <person name="Morgante M."/>
        </authorList>
    </citation>
    <scope>NUCLEOTIDE SEQUENCE</scope>
    <source>
        <strain evidence="2">cv. Clemenules</strain>
    </source>
</reference>
<dbReference type="Proteomes" id="UP000030687">
    <property type="component" value="Unassembled WGS sequence"/>
</dbReference>
<gene>
    <name evidence="1" type="ORF">CICLE_v10002873mg</name>
</gene>
<evidence type="ECO:0000313" key="1">
    <source>
        <dbReference type="EMBL" id="ESR44817.1"/>
    </source>
</evidence>
<proteinExistence type="predicted"/>
<accession>V4SVL9</accession>
<protein>
    <submittedName>
        <fullName evidence="1">Uncharacterized protein</fullName>
    </submittedName>
</protein>